<name>A0A9P7UZF1_9AGAR</name>
<dbReference type="Proteomes" id="UP001049176">
    <property type="component" value="Chromosome 2"/>
</dbReference>
<proteinExistence type="predicted"/>
<keyword evidence="2" id="KW-1185">Reference proteome</keyword>
<reference evidence="1" key="1">
    <citation type="journal article" date="2021" name="Genome Biol. Evol.">
        <title>The assembled and annotated genome of the fairy-ring fungus Marasmius oreades.</title>
        <authorList>
            <person name="Hiltunen M."/>
            <person name="Ament-Velasquez S.L."/>
            <person name="Johannesson H."/>
        </authorList>
    </citation>
    <scope>NUCLEOTIDE SEQUENCE</scope>
    <source>
        <strain evidence="1">03SP1</strain>
    </source>
</reference>
<dbReference type="GeneID" id="66073928"/>
<accession>A0A9P7UZF1</accession>
<dbReference type="EMBL" id="CM032182">
    <property type="protein sequence ID" value="KAG7097510.1"/>
    <property type="molecule type" value="Genomic_DNA"/>
</dbReference>
<organism evidence="1 2">
    <name type="scientific">Marasmius oreades</name>
    <name type="common">fairy-ring Marasmius</name>
    <dbReference type="NCBI Taxonomy" id="181124"/>
    <lineage>
        <taxon>Eukaryota</taxon>
        <taxon>Fungi</taxon>
        <taxon>Dikarya</taxon>
        <taxon>Basidiomycota</taxon>
        <taxon>Agaricomycotina</taxon>
        <taxon>Agaricomycetes</taxon>
        <taxon>Agaricomycetidae</taxon>
        <taxon>Agaricales</taxon>
        <taxon>Marasmiineae</taxon>
        <taxon>Marasmiaceae</taxon>
        <taxon>Marasmius</taxon>
    </lineage>
</organism>
<evidence type="ECO:0000313" key="2">
    <source>
        <dbReference type="Proteomes" id="UP001049176"/>
    </source>
</evidence>
<protein>
    <submittedName>
        <fullName evidence="1">Uncharacterized protein</fullName>
    </submittedName>
</protein>
<comment type="caution">
    <text evidence="1">The sequence shown here is derived from an EMBL/GenBank/DDBJ whole genome shotgun (WGS) entry which is preliminary data.</text>
</comment>
<dbReference type="KEGG" id="more:E1B28_004852"/>
<dbReference type="AlphaFoldDB" id="A0A9P7UZF1"/>
<dbReference type="RefSeq" id="XP_043013980.1">
    <property type="nucleotide sequence ID" value="XM_043149374.1"/>
</dbReference>
<gene>
    <name evidence="1" type="ORF">E1B28_004852</name>
</gene>
<sequence length="172" mass="18866">MVSYEVPTPPITLWSRFFADGVDTATARRVTLEIDFVVDLTNEVQRSGSNVTISWIPANSNVTNILLAFYYHRNGFPEAVGGFNGAQQDKPGSWAAFVVDHFSPSGVEVSSKFVQDNILSRKGIGEMLARPGEIHVGGQRRISRSGLVDRGSCRSVSWETRICCQQVSPDSS</sequence>
<evidence type="ECO:0000313" key="1">
    <source>
        <dbReference type="EMBL" id="KAG7097510.1"/>
    </source>
</evidence>